<name>A0A6S6QJU2_9HYPH</name>
<feature type="chain" id="PRO_5027714894" evidence="1">
    <location>
        <begin position="19"/>
        <end position="405"/>
    </location>
</feature>
<keyword evidence="4" id="KW-1185">Reference proteome</keyword>
<dbReference type="Pfam" id="PF13406">
    <property type="entry name" value="SLT_2"/>
    <property type="match status" value="1"/>
</dbReference>
<dbReference type="InterPro" id="IPR036365">
    <property type="entry name" value="PGBD-like_sf"/>
</dbReference>
<evidence type="ECO:0000259" key="2">
    <source>
        <dbReference type="Pfam" id="PF13406"/>
    </source>
</evidence>
<dbReference type="NCBIfam" id="TIGR02283">
    <property type="entry name" value="MltB_2"/>
    <property type="match status" value="1"/>
</dbReference>
<keyword evidence="1" id="KW-0732">Signal</keyword>
<dbReference type="EMBL" id="AP023361">
    <property type="protein sequence ID" value="BCJ91563.1"/>
    <property type="molecule type" value="Genomic_DNA"/>
</dbReference>
<evidence type="ECO:0000256" key="1">
    <source>
        <dbReference type="SAM" id="SignalP"/>
    </source>
</evidence>
<protein>
    <submittedName>
        <fullName evidence="3">Membrane protein</fullName>
    </submittedName>
</protein>
<dbReference type="GO" id="GO:0008933">
    <property type="term" value="F:peptidoglycan lytic transglycosylase activity"/>
    <property type="evidence" value="ECO:0007669"/>
    <property type="project" value="TreeGrafter"/>
</dbReference>
<dbReference type="InterPro" id="IPR031304">
    <property type="entry name" value="SLT_2"/>
</dbReference>
<accession>A0A6S6QJU2</accession>
<dbReference type="CDD" id="cd13399">
    <property type="entry name" value="Slt35-like"/>
    <property type="match status" value="1"/>
</dbReference>
<dbReference type="GO" id="GO:0009253">
    <property type="term" value="P:peptidoglycan catabolic process"/>
    <property type="evidence" value="ECO:0007669"/>
    <property type="project" value="TreeGrafter"/>
</dbReference>
<proteinExistence type="predicted"/>
<dbReference type="InterPro" id="IPR011970">
    <property type="entry name" value="MltB_2"/>
</dbReference>
<dbReference type="Gene3D" id="1.10.8.350">
    <property type="entry name" value="Bacterial muramidase"/>
    <property type="match status" value="1"/>
</dbReference>
<dbReference type="SUPFAM" id="SSF53955">
    <property type="entry name" value="Lysozyme-like"/>
    <property type="match status" value="1"/>
</dbReference>
<sequence length="405" mass="44467">MRFLIPILLILSVLPAKAQDKAKLQSEFAGWLEQKVWPDAQKAKVSRQTFNLAFSGIALDFSLPDLAPPGAPPAKEQRQPEFQTPGRYITEEKLAPLIAGGRARLTQWKKTLDTVEKKYGVPREIIVAIWGRETGFGAVGGNKNAIQALATLSFIGARRDYFYPELIAALQILEGDHLPLSELKSSWAGAMGQPQFLPSKFLRFAVDQDGDGRRDIWTSAPDTLGSIANFLKGHGWVAGRHWGTEIAAPAAISCTYEGPDKPRPVSEWLGMGAKPKTDALSRAPQLAGHLLMPAGRHGPAFLVSENFYVLKTYNESDMYALFIGHLADRFTSDAKIGSSWDQLSGFDRSDVRVMQQRLEKQGHDVGTTDGLVGFRTRVALGIWQQKKGEAPTCFPDAALVERAGK</sequence>
<dbReference type="SUPFAM" id="SSF47090">
    <property type="entry name" value="PGBD-like"/>
    <property type="match status" value="1"/>
</dbReference>
<feature type="domain" description="Transglycosylase SLT" evidence="2">
    <location>
        <begin position="28"/>
        <end position="328"/>
    </location>
</feature>
<dbReference type="AlphaFoldDB" id="A0A6S6QJU2"/>
<dbReference type="KEGG" id="tso:IZ6_22980"/>
<dbReference type="PANTHER" id="PTHR30163">
    <property type="entry name" value="MEMBRANE-BOUND LYTIC MUREIN TRANSGLYCOSYLASE B"/>
    <property type="match status" value="1"/>
</dbReference>
<dbReference type="InterPro" id="IPR043426">
    <property type="entry name" value="MltB-like"/>
</dbReference>
<dbReference type="InterPro" id="IPR023346">
    <property type="entry name" value="Lysozyme-like_dom_sf"/>
</dbReference>
<dbReference type="Proteomes" id="UP000515317">
    <property type="component" value="Chromosome"/>
</dbReference>
<evidence type="ECO:0000313" key="3">
    <source>
        <dbReference type="EMBL" id="BCJ91563.1"/>
    </source>
</evidence>
<feature type="signal peptide" evidence="1">
    <location>
        <begin position="1"/>
        <end position="18"/>
    </location>
</feature>
<dbReference type="PANTHER" id="PTHR30163:SF8">
    <property type="entry name" value="LYTIC MUREIN TRANSGLYCOSYLASE"/>
    <property type="match status" value="1"/>
</dbReference>
<gene>
    <name evidence="3" type="ORF">IZ6_22980</name>
</gene>
<dbReference type="RefSeq" id="WP_222875204.1">
    <property type="nucleotide sequence ID" value="NZ_AP023361.1"/>
</dbReference>
<organism evidence="3 4">
    <name type="scientific">Terrihabitans soli</name>
    <dbReference type="NCBI Taxonomy" id="708113"/>
    <lineage>
        <taxon>Bacteria</taxon>
        <taxon>Pseudomonadati</taxon>
        <taxon>Pseudomonadota</taxon>
        <taxon>Alphaproteobacteria</taxon>
        <taxon>Hyphomicrobiales</taxon>
        <taxon>Terrihabitans</taxon>
    </lineage>
</organism>
<evidence type="ECO:0000313" key="4">
    <source>
        <dbReference type="Proteomes" id="UP000515317"/>
    </source>
</evidence>
<reference evidence="3 4" key="1">
    <citation type="submission" date="2020-08" db="EMBL/GenBank/DDBJ databases">
        <title>Genome sequence of Rhizobiales bacterium strain IZ6.</title>
        <authorList>
            <person name="Nakai R."/>
            <person name="Naganuma T."/>
        </authorList>
    </citation>
    <scope>NUCLEOTIDE SEQUENCE [LARGE SCALE GENOMIC DNA]</scope>
    <source>
        <strain evidence="3 4">IZ6</strain>
    </source>
</reference>
<dbReference type="Gene3D" id="1.10.530.10">
    <property type="match status" value="1"/>
</dbReference>